<dbReference type="PROSITE" id="PS00211">
    <property type="entry name" value="ABC_TRANSPORTER_1"/>
    <property type="match status" value="1"/>
</dbReference>
<dbReference type="InterPro" id="IPR017871">
    <property type="entry name" value="ABC_transporter-like_CS"/>
</dbReference>
<name>A0A4Z1GEV1_9HELO</name>
<evidence type="ECO:0000259" key="10">
    <source>
        <dbReference type="PROSITE" id="PS50893"/>
    </source>
</evidence>
<organism evidence="12 13">
    <name type="scientific">Botrytis hyacinthi</name>
    <dbReference type="NCBI Taxonomy" id="278943"/>
    <lineage>
        <taxon>Eukaryota</taxon>
        <taxon>Fungi</taxon>
        <taxon>Dikarya</taxon>
        <taxon>Ascomycota</taxon>
        <taxon>Pezizomycotina</taxon>
        <taxon>Leotiomycetes</taxon>
        <taxon>Helotiales</taxon>
        <taxon>Sclerotiniaceae</taxon>
        <taxon>Botrytis</taxon>
    </lineage>
</organism>
<feature type="transmembrane region" description="Helical" evidence="9">
    <location>
        <begin position="306"/>
        <end position="328"/>
    </location>
</feature>
<dbReference type="InterPro" id="IPR036640">
    <property type="entry name" value="ABC1_TM_sf"/>
</dbReference>
<keyword evidence="13" id="KW-1185">Reference proteome</keyword>
<dbReference type="InterPro" id="IPR011527">
    <property type="entry name" value="ABC1_TM_dom"/>
</dbReference>
<dbReference type="FunFam" id="3.40.50.300:FF:001471">
    <property type="entry name" value="P-loop containing nucleoside triphosphate hydrolase protein"/>
    <property type="match status" value="1"/>
</dbReference>
<feature type="transmembrane region" description="Helical" evidence="9">
    <location>
        <begin position="70"/>
        <end position="87"/>
    </location>
</feature>
<proteinExistence type="predicted"/>
<feature type="transmembrane region" description="Helical" evidence="9">
    <location>
        <begin position="226"/>
        <end position="243"/>
    </location>
</feature>
<dbReference type="InterPro" id="IPR003593">
    <property type="entry name" value="AAA+_ATPase"/>
</dbReference>
<feature type="domain" description="ABC transmembrane type-1" evidence="11">
    <location>
        <begin position="859"/>
        <end position="1144"/>
    </location>
</feature>
<dbReference type="GO" id="GO:0015421">
    <property type="term" value="F:ABC-type oligopeptide transporter activity"/>
    <property type="evidence" value="ECO:0007669"/>
    <property type="project" value="TreeGrafter"/>
</dbReference>
<dbReference type="InterPro" id="IPR039421">
    <property type="entry name" value="Type_1_exporter"/>
</dbReference>
<keyword evidence="4" id="KW-0547">Nucleotide-binding</keyword>
<feature type="transmembrane region" description="Helical" evidence="9">
    <location>
        <begin position="972"/>
        <end position="995"/>
    </location>
</feature>
<feature type="transmembrane region" description="Helical" evidence="9">
    <location>
        <begin position="856"/>
        <end position="879"/>
    </location>
</feature>
<feature type="domain" description="ABC transmembrane type-1" evidence="11">
    <location>
        <begin position="75"/>
        <end position="366"/>
    </location>
</feature>
<dbReference type="InterPro" id="IPR027417">
    <property type="entry name" value="P-loop_NTPase"/>
</dbReference>
<comment type="subcellular location">
    <subcellularLocation>
        <location evidence="1">Membrane</location>
        <topology evidence="1">Multi-pass membrane protein</topology>
    </subcellularLocation>
</comment>
<feature type="compositionally biased region" description="Polar residues" evidence="8">
    <location>
        <begin position="739"/>
        <end position="757"/>
    </location>
</feature>
<evidence type="ECO:0000256" key="3">
    <source>
        <dbReference type="ARBA" id="ARBA00022692"/>
    </source>
</evidence>
<protein>
    <recommendedName>
        <fullName evidence="14">Bile salt export pump</fullName>
    </recommendedName>
</protein>
<dbReference type="GO" id="GO:0016887">
    <property type="term" value="F:ATP hydrolysis activity"/>
    <property type="evidence" value="ECO:0007669"/>
    <property type="project" value="InterPro"/>
</dbReference>
<evidence type="ECO:0000256" key="1">
    <source>
        <dbReference type="ARBA" id="ARBA00004141"/>
    </source>
</evidence>
<keyword evidence="2" id="KW-0813">Transport</keyword>
<evidence type="ECO:0000313" key="13">
    <source>
        <dbReference type="Proteomes" id="UP000297814"/>
    </source>
</evidence>
<dbReference type="Gene3D" id="1.20.1560.10">
    <property type="entry name" value="ABC transporter type 1, transmembrane domain"/>
    <property type="match status" value="2"/>
</dbReference>
<dbReference type="Pfam" id="PF00005">
    <property type="entry name" value="ABC_tran"/>
    <property type="match status" value="2"/>
</dbReference>
<keyword evidence="6 9" id="KW-1133">Transmembrane helix</keyword>
<evidence type="ECO:0000259" key="11">
    <source>
        <dbReference type="PROSITE" id="PS50929"/>
    </source>
</evidence>
<feature type="region of interest" description="Disordered" evidence="8">
    <location>
        <begin position="1429"/>
        <end position="1455"/>
    </location>
</feature>
<feature type="transmembrane region" description="Helical" evidence="9">
    <location>
        <begin position="899"/>
        <end position="921"/>
    </location>
</feature>
<dbReference type="CDD" id="cd18577">
    <property type="entry name" value="ABC_6TM_Pgp_ABCB1_D1_like"/>
    <property type="match status" value="1"/>
</dbReference>
<dbReference type="PANTHER" id="PTHR43394">
    <property type="entry name" value="ATP-DEPENDENT PERMEASE MDL1, MITOCHONDRIAL"/>
    <property type="match status" value="1"/>
</dbReference>
<evidence type="ECO:0000256" key="4">
    <source>
        <dbReference type="ARBA" id="ARBA00022741"/>
    </source>
</evidence>
<evidence type="ECO:0000256" key="7">
    <source>
        <dbReference type="ARBA" id="ARBA00023136"/>
    </source>
</evidence>
<dbReference type="GO" id="GO:0005743">
    <property type="term" value="C:mitochondrial inner membrane"/>
    <property type="evidence" value="ECO:0007669"/>
    <property type="project" value="TreeGrafter"/>
</dbReference>
<evidence type="ECO:0000256" key="5">
    <source>
        <dbReference type="ARBA" id="ARBA00022840"/>
    </source>
</evidence>
<evidence type="ECO:0000256" key="6">
    <source>
        <dbReference type="ARBA" id="ARBA00022989"/>
    </source>
</evidence>
<feature type="domain" description="ABC transporter" evidence="10">
    <location>
        <begin position="1178"/>
        <end position="1423"/>
    </location>
</feature>
<keyword evidence="7 9" id="KW-0472">Membrane</keyword>
<comment type="caution">
    <text evidence="12">The sequence shown here is derived from an EMBL/GenBank/DDBJ whole genome shotgun (WGS) entry which is preliminary data.</text>
</comment>
<dbReference type="FunFam" id="3.40.50.300:FF:000604">
    <property type="entry name" value="ABC transporter B family member 28"/>
    <property type="match status" value="1"/>
</dbReference>
<reference evidence="12 13" key="1">
    <citation type="submission" date="2017-12" db="EMBL/GenBank/DDBJ databases">
        <title>Comparative genomics of Botrytis spp.</title>
        <authorList>
            <person name="Valero-Jimenez C.A."/>
            <person name="Tapia P."/>
            <person name="Veloso J."/>
            <person name="Silva-Moreno E."/>
            <person name="Staats M."/>
            <person name="Valdes J.H."/>
            <person name="Van Kan J.A.L."/>
        </authorList>
    </citation>
    <scope>NUCLEOTIDE SEQUENCE [LARGE SCALE GENOMIC DNA]</scope>
    <source>
        <strain evidence="12 13">Bh0001</strain>
    </source>
</reference>
<evidence type="ECO:0008006" key="14">
    <source>
        <dbReference type="Google" id="ProtNLM"/>
    </source>
</evidence>
<dbReference type="SMART" id="SM00382">
    <property type="entry name" value="AAA"/>
    <property type="match status" value="2"/>
</dbReference>
<accession>A0A4Z1GEV1</accession>
<dbReference type="Proteomes" id="UP000297814">
    <property type="component" value="Unassembled WGS sequence"/>
</dbReference>
<keyword evidence="5" id="KW-0067">ATP-binding</keyword>
<sequence>MSDAKFVLMTILKGKGSKSHKKHSHSTSRIRLPDDDENSSIELRNIDDYHADEEIKPSFKSLFTFTTKKHISNIVLCIIFAIISGVLKPISAIFYGNIFGTLTNFGAGILTAQETLQQVSKWCIAITILGCAVWLFEGLFLCSWMVFGELQARSVREKMFAGMLEKDLEWFDLRKDGVGSLLIRIETQIRELQLSTSQPLGFLLFETASACAALGTAFFYSWNLTLVIIVTFPVAGGILYLISRKMGPAIEAQKRELSQASKFTNTAITAIDTVKAFNGQDQEVWLYLLAIKRSTIHYMIQARSNAFQFGITKFVMVAIFVQGFGYGLTLVDHGIDAGKVLTTFYACLTGMMAIEVVLPQWLVLAKGMSAGATLKSIMNQVNRGGVAQQTEGLIIPKTCSGDIEVNDVTFAYPSNRQHNALVKTTFFFPAGETTFVVGKSGSGKSTLGNLLLKFYEPQEGSILIDGQRIQDLDTDWLRRNITLVLQQSVVFNETVRKNIEFGKQGIINEVDIMDACSTASLEQVIADLPDGLDTLIGSNERQLSGGQKQRVALARARLRDAPILILDEGTSALDLTNRIKIMDNIRKWREAKTTIIVTHDISQILDDDYVYVMEESRVVQEGYRRKLSAKANGTFATFSPLPELLVEQSIDFPNIRRNSDPGTPLTGSFEEFIQELTPRFSTQSTLYGPNAANRRSLDMSNRRLSLGYASIAYANDLQSSNIWTSGIDSSRSRFDNLQRPGSQFQRRQASDSRQSIRSIGPPRYQDAGFRSIPENPSGEPSFDRKSLIQRPLSSVSTKTNRDSKIAPIDSLLEYSDDSAENADESKQKNEMGHLKPDTLTKILKTVWPMLNGKERIILLGAFAAAFIVAVSTPAFAIIYTKLLDTFYQKENRNSNALKWSLILLGIAIIDGIACFFSHYALERAGQAWVSALRVEALKRILAQPKSWFEESRNSPGRLNEVLDRNSEEMRNLVGRFAGIVFTAFFMLLISIIWAFVNTWKLTLVSMATGPVIYAVTKTFNRVSGKWENKCNYASEMTTGIFSETFSNIKVVRAFTLETYFENKHTKATEELYKVGRVRANYSGLLWGLTDAMSFFITATIFYYATVLITKREISIATALQTVNLLLFGISNSTNMLAMIPQINSSRVTATHMLELASLDSSSSHENKGTERLSTIFPIKFNRLSFTYPARPETRTISSFSLSLNPNSTTALVGSSGSGKSTIAALLIGLYPPDTSTPPPLTFNRVSITNCHIPSLRAFISLVPQTPILFPATILHNIIYGLPESSSCANLPSAIASAKDAGIHEFITSLPQSYNTMVGDGGQELSGGQAQRIVISRALVRKPKLLILDEATSGLDGGSAEVIRETVQKLKKREGMATLVVSHTAEMMKMAGRVVVMEEGKIIESGGFDELRNRVGGKFEALVGDDSRDTGVIKEENDIGEGSSNAGGGADKEVGLGIRTPGYEDIDFYTGRDTPIRDARRRDTWLRQKNH</sequence>
<dbReference type="SUPFAM" id="SSF52540">
    <property type="entry name" value="P-loop containing nucleoside triphosphate hydrolases"/>
    <property type="match status" value="2"/>
</dbReference>
<evidence type="ECO:0000256" key="9">
    <source>
        <dbReference type="SAM" id="Phobius"/>
    </source>
</evidence>
<feature type="transmembrane region" description="Helical" evidence="9">
    <location>
        <begin position="340"/>
        <end position="358"/>
    </location>
</feature>
<dbReference type="Gene3D" id="3.40.50.300">
    <property type="entry name" value="P-loop containing nucleotide triphosphate hydrolases"/>
    <property type="match status" value="2"/>
</dbReference>
<evidence type="ECO:0000256" key="8">
    <source>
        <dbReference type="SAM" id="MobiDB-lite"/>
    </source>
</evidence>
<dbReference type="EMBL" id="PQXK01000155">
    <property type="protein sequence ID" value="TGO35534.1"/>
    <property type="molecule type" value="Genomic_DNA"/>
</dbReference>
<dbReference type="InterPro" id="IPR003439">
    <property type="entry name" value="ABC_transporter-like_ATP-bd"/>
</dbReference>
<feature type="domain" description="ABC transporter" evidence="10">
    <location>
        <begin position="403"/>
        <end position="640"/>
    </location>
</feature>
<gene>
    <name evidence="12" type="ORF">BHYA_0155g00250</name>
</gene>
<feature type="region of interest" description="Disordered" evidence="8">
    <location>
        <begin position="729"/>
        <end position="801"/>
    </location>
</feature>
<dbReference type="PROSITE" id="PS50893">
    <property type="entry name" value="ABC_TRANSPORTER_2"/>
    <property type="match status" value="2"/>
</dbReference>
<dbReference type="GO" id="GO:0090374">
    <property type="term" value="P:oligopeptide export from mitochondrion"/>
    <property type="evidence" value="ECO:0007669"/>
    <property type="project" value="TreeGrafter"/>
</dbReference>
<evidence type="ECO:0000313" key="12">
    <source>
        <dbReference type="EMBL" id="TGO35534.1"/>
    </source>
</evidence>
<dbReference type="CDD" id="cd18578">
    <property type="entry name" value="ABC_6TM_Pgp_ABCB1_D2_like"/>
    <property type="match status" value="1"/>
</dbReference>
<feature type="transmembrane region" description="Helical" evidence="9">
    <location>
        <begin position="124"/>
        <end position="147"/>
    </location>
</feature>
<dbReference type="Pfam" id="PF00664">
    <property type="entry name" value="ABC_membrane"/>
    <property type="match status" value="2"/>
</dbReference>
<dbReference type="PANTHER" id="PTHR43394:SF15">
    <property type="entry name" value="ALPHA-FACTOR-TRANSPORTING ATPASE"/>
    <property type="match status" value="1"/>
</dbReference>
<feature type="transmembrane region" description="Helical" evidence="9">
    <location>
        <begin position="1083"/>
        <end position="1104"/>
    </location>
</feature>
<dbReference type="GO" id="GO:0005524">
    <property type="term" value="F:ATP binding"/>
    <property type="evidence" value="ECO:0007669"/>
    <property type="project" value="UniProtKB-KW"/>
</dbReference>
<keyword evidence="3 9" id="KW-0812">Transmembrane</keyword>
<dbReference type="PROSITE" id="PS50929">
    <property type="entry name" value="ABC_TM1F"/>
    <property type="match status" value="2"/>
</dbReference>
<evidence type="ECO:0000256" key="2">
    <source>
        <dbReference type="ARBA" id="ARBA00022448"/>
    </source>
</evidence>
<dbReference type="SUPFAM" id="SSF90123">
    <property type="entry name" value="ABC transporter transmembrane region"/>
    <property type="match status" value="2"/>
</dbReference>